<dbReference type="GO" id="GO:0005762">
    <property type="term" value="C:mitochondrial large ribosomal subunit"/>
    <property type="evidence" value="ECO:0007669"/>
    <property type="project" value="TreeGrafter"/>
</dbReference>
<dbReference type="GO" id="GO:0003735">
    <property type="term" value="F:structural constituent of ribosome"/>
    <property type="evidence" value="ECO:0007669"/>
    <property type="project" value="InterPro"/>
</dbReference>
<keyword evidence="5" id="KW-0687">Ribonucleoprotein</keyword>
<dbReference type="GeneID" id="18246079"/>
<proteinExistence type="inferred from homology"/>
<dbReference type="eggNOG" id="KOG4034">
    <property type="taxonomic scope" value="Eukaryota"/>
</dbReference>
<evidence type="ECO:0000256" key="2">
    <source>
        <dbReference type="ARBA" id="ARBA00005677"/>
    </source>
</evidence>
<dbReference type="Gene3D" id="3.30.780.10">
    <property type="entry name" value="SUI1-like domain"/>
    <property type="match status" value="1"/>
</dbReference>
<dbReference type="AlphaFoldDB" id="G3BAC5"/>
<keyword evidence="4" id="KW-0496">Mitochondrion</keyword>
<dbReference type="PANTHER" id="PTHR13477">
    <property type="entry name" value="MITOCHONDRIAL 39S RIBOSOMAL PROTEIN L49"/>
    <property type="match status" value="1"/>
</dbReference>
<dbReference type="HOGENOM" id="CLU_132729_1_0_1"/>
<protein>
    <recommendedName>
        <fullName evidence="6">Large ribosomal subunit protein mL49</fullName>
    </recommendedName>
</protein>
<accession>G3BAC5</accession>
<dbReference type="STRING" id="590646.G3BAC5"/>
<keyword evidence="8" id="KW-1185">Reference proteome</keyword>
<evidence type="ECO:0000256" key="4">
    <source>
        <dbReference type="ARBA" id="ARBA00023128"/>
    </source>
</evidence>
<dbReference type="InterPro" id="IPR007740">
    <property type="entry name" value="Ribosomal_mL49"/>
</dbReference>
<comment type="subcellular location">
    <subcellularLocation>
        <location evidence="1">Mitochondrion</location>
    </subcellularLocation>
</comment>
<dbReference type="Pfam" id="PF05046">
    <property type="entry name" value="Img2"/>
    <property type="match status" value="1"/>
</dbReference>
<dbReference type="PANTHER" id="PTHR13477:SF0">
    <property type="entry name" value="LARGE RIBOSOMAL SUBUNIT PROTEIN ML49"/>
    <property type="match status" value="1"/>
</dbReference>
<keyword evidence="3" id="KW-0689">Ribosomal protein</keyword>
<organism evidence="8">
    <name type="scientific">Candida tenuis (strain ATCC 10573 / BCRC 21748 / CBS 615 / JCM 9827 / NBRC 10315 / NRRL Y-1498 / VKM Y-70)</name>
    <name type="common">Yeast</name>
    <name type="synonym">Yamadazyma tenuis</name>
    <dbReference type="NCBI Taxonomy" id="590646"/>
    <lineage>
        <taxon>Eukaryota</taxon>
        <taxon>Fungi</taxon>
        <taxon>Dikarya</taxon>
        <taxon>Ascomycota</taxon>
        <taxon>Saccharomycotina</taxon>
        <taxon>Pichiomycetes</taxon>
        <taxon>Debaryomycetaceae</taxon>
        <taxon>Yamadazyma</taxon>
    </lineage>
</organism>
<evidence type="ECO:0000256" key="1">
    <source>
        <dbReference type="ARBA" id="ARBA00004173"/>
    </source>
</evidence>
<sequence length="124" mass="14072">MKPSPTVLRTIKPRSPSVPEPVFQIPSLSLISFADLPNNGFGNGNYFISKTKFGHWPIYKKVQNTKITTEIKRIQGDVLQFKKDLVSLTRLNPKFVTVNQTAGYVNVKGDEVERLRSVFDKHIN</sequence>
<dbReference type="EMBL" id="GL996527">
    <property type="protein sequence ID" value="EGV62027.1"/>
    <property type="molecule type" value="Genomic_DNA"/>
</dbReference>
<evidence type="ECO:0000313" key="8">
    <source>
        <dbReference type="Proteomes" id="UP000000707"/>
    </source>
</evidence>
<evidence type="ECO:0000256" key="3">
    <source>
        <dbReference type="ARBA" id="ARBA00022980"/>
    </source>
</evidence>
<dbReference type="Proteomes" id="UP000000707">
    <property type="component" value="Unassembled WGS sequence"/>
</dbReference>
<gene>
    <name evidence="7" type="ORF">CANTEDRAFT_109031</name>
</gene>
<name>G3BAC5_CANTC</name>
<dbReference type="KEGG" id="cten:18246079"/>
<reference evidence="7 8" key="1">
    <citation type="journal article" date="2011" name="Proc. Natl. Acad. Sci. U.S.A.">
        <title>Comparative genomics of xylose-fermenting fungi for enhanced biofuel production.</title>
        <authorList>
            <person name="Wohlbach D.J."/>
            <person name="Kuo A."/>
            <person name="Sato T.K."/>
            <person name="Potts K.M."/>
            <person name="Salamov A.A."/>
            <person name="LaButti K.M."/>
            <person name="Sun H."/>
            <person name="Clum A."/>
            <person name="Pangilinan J.L."/>
            <person name="Lindquist E.A."/>
            <person name="Lucas S."/>
            <person name="Lapidus A."/>
            <person name="Jin M."/>
            <person name="Gunawan C."/>
            <person name="Balan V."/>
            <person name="Dale B.E."/>
            <person name="Jeffries T.W."/>
            <person name="Zinkel R."/>
            <person name="Barry K.W."/>
            <person name="Grigoriev I.V."/>
            <person name="Gasch A.P."/>
        </authorList>
    </citation>
    <scope>NUCLEOTIDE SEQUENCE [LARGE SCALE GENOMIC DNA]</scope>
    <source>
        <strain evidence="8">ATCC 10573 / BCRC 21748 / CBS 615 / JCM 9827 / NBRC 10315 / NRRL Y-1498 / VKM Y-70</strain>
    </source>
</reference>
<evidence type="ECO:0000256" key="6">
    <source>
        <dbReference type="ARBA" id="ARBA00035191"/>
    </source>
</evidence>
<dbReference type="GO" id="GO:0006412">
    <property type="term" value="P:translation"/>
    <property type="evidence" value="ECO:0007669"/>
    <property type="project" value="InterPro"/>
</dbReference>
<comment type="similarity">
    <text evidence="2">Belongs to the mitochondrion-specific ribosomal protein mL49 family.</text>
</comment>
<evidence type="ECO:0000313" key="7">
    <source>
        <dbReference type="EMBL" id="EGV62027.1"/>
    </source>
</evidence>
<evidence type="ECO:0000256" key="5">
    <source>
        <dbReference type="ARBA" id="ARBA00023274"/>
    </source>
</evidence>
<dbReference type="OrthoDB" id="19439at2759"/>